<keyword evidence="1" id="KW-0732">Signal</keyword>
<proteinExistence type="predicted"/>
<keyword evidence="3" id="KW-1185">Reference proteome</keyword>
<sequence>MGLGHAYRRRSAVIAAAITAAVALLAAHSILAQPAPAQPGATALMPIATGILQPTPILAKRADRATPGLAPQGANDFACHSGDRPPVLLVHGTDASAYSDFAALAPRLRLEGYCVFALNYGVGEPGLDLSPTSAPGVPTYGTADIRLSAVEVADAVESIQRATGARAVSLVG</sequence>
<dbReference type="InterPro" id="IPR029058">
    <property type="entry name" value="AB_hydrolase_fold"/>
</dbReference>
<gene>
    <name evidence="2" type="ORF">HT102_02050</name>
</gene>
<accession>A0A927J9W2</accession>
<dbReference type="AlphaFoldDB" id="A0A927J9W2"/>
<evidence type="ECO:0000313" key="3">
    <source>
        <dbReference type="Proteomes" id="UP000642993"/>
    </source>
</evidence>
<evidence type="ECO:0000256" key="1">
    <source>
        <dbReference type="SAM" id="SignalP"/>
    </source>
</evidence>
<protein>
    <submittedName>
        <fullName evidence="2">Lipase</fullName>
    </submittedName>
</protein>
<feature type="chain" id="PRO_5037610482" evidence="1">
    <location>
        <begin position="38"/>
        <end position="172"/>
    </location>
</feature>
<feature type="non-terminal residue" evidence="2">
    <location>
        <position position="172"/>
    </location>
</feature>
<comment type="caution">
    <text evidence="2">The sequence shown here is derived from an EMBL/GenBank/DDBJ whole genome shotgun (WGS) entry which is preliminary data.</text>
</comment>
<dbReference type="EMBL" id="JACYWE010000001">
    <property type="protein sequence ID" value="MBD8505274.1"/>
    <property type="molecule type" value="Genomic_DNA"/>
</dbReference>
<name>A0A927J9W2_9ACTN</name>
<dbReference type="Gene3D" id="3.40.50.1820">
    <property type="entry name" value="alpha/beta hydrolase"/>
    <property type="match status" value="1"/>
</dbReference>
<dbReference type="Proteomes" id="UP000642993">
    <property type="component" value="Unassembled WGS sequence"/>
</dbReference>
<feature type="signal peptide" evidence="1">
    <location>
        <begin position="1"/>
        <end position="37"/>
    </location>
</feature>
<organism evidence="2 3">
    <name type="scientific">Lolliginicoccus lacisalsi</name>
    <dbReference type="NCBI Taxonomy" id="2742202"/>
    <lineage>
        <taxon>Bacteria</taxon>
        <taxon>Bacillati</taxon>
        <taxon>Actinomycetota</taxon>
        <taxon>Actinomycetes</taxon>
        <taxon>Mycobacteriales</taxon>
        <taxon>Hoyosellaceae</taxon>
        <taxon>Lolliginicoccus</taxon>
    </lineage>
</organism>
<reference evidence="2" key="1">
    <citation type="submission" date="2020-09" db="EMBL/GenBank/DDBJ databases">
        <title>Hoyosella lacisalsi sp. nov., a halotolerant actinobacterium isolated from soil of Lake Gudzhirganskoe.</title>
        <authorList>
            <person name="Yang Q."/>
            <person name="Guo P.Y."/>
            <person name="Liu S.W."/>
            <person name="Li F.N."/>
            <person name="Sun C.H."/>
        </authorList>
    </citation>
    <scope>NUCLEOTIDE SEQUENCE</scope>
    <source>
        <strain evidence="2">G463</strain>
    </source>
</reference>
<evidence type="ECO:0000313" key="2">
    <source>
        <dbReference type="EMBL" id="MBD8505274.1"/>
    </source>
</evidence>
<dbReference type="SUPFAM" id="SSF53474">
    <property type="entry name" value="alpha/beta-Hydrolases"/>
    <property type="match status" value="1"/>
</dbReference>